<gene>
    <name evidence="2" type="ORF">EB235_16765</name>
</gene>
<evidence type="ECO:0000313" key="3">
    <source>
        <dbReference type="Proteomes" id="UP000503017"/>
    </source>
</evidence>
<dbReference type="Proteomes" id="UP000503017">
    <property type="component" value="Chromosome"/>
</dbReference>
<accession>A0A6M7WK92</accession>
<dbReference type="AlphaFoldDB" id="A0A6M7WK92"/>
<proteinExistence type="predicted"/>
<dbReference type="Gene3D" id="2.30.110.10">
    <property type="entry name" value="Electron Transport, Fmn-binding Protein, Chain A"/>
    <property type="match status" value="1"/>
</dbReference>
<evidence type="ECO:0000313" key="2">
    <source>
        <dbReference type="EMBL" id="QKD02952.1"/>
    </source>
</evidence>
<sequence length="160" mass="17881">MTSDKNDLDRVWKLMDKIGFCMLATREGEDIRSRPMAAHTVREENTIYFLTDADSHKDDEIEAEPNVALAFADSRGQKYVSVSGVAEVSNDRAKIKELWSTPAKAWWDSADDPSIRVLKVTPKDAQFWDSPGTVVSYVKMLAAAVSDIRPDIGDTGKVRM</sequence>
<reference evidence="2 3" key="1">
    <citation type="submission" date="2018-10" db="EMBL/GenBank/DDBJ databases">
        <authorList>
            <person name="Perry B.J."/>
            <person name="Sullivan J.T."/>
            <person name="Murphy R.J.T."/>
            <person name="Ramsay J.P."/>
            <person name="Ronson C.W."/>
        </authorList>
    </citation>
    <scope>NUCLEOTIDE SEQUENCE [LARGE SCALE GENOMIC DNA]</scope>
    <source>
        <strain evidence="2 3">R88b</strain>
    </source>
</reference>
<dbReference type="PANTHER" id="PTHR34818">
    <property type="entry name" value="PROTEIN BLI-3"/>
    <property type="match status" value="1"/>
</dbReference>
<dbReference type="InterPro" id="IPR052917">
    <property type="entry name" value="Stress-Dev_Protein"/>
</dbReference>
<organism evidence="2 3">
    <name type="scientific">Mesorhizobium loti R88b</name>
    <dbReference type="NCBI Taxonomy" id="935548"/>
    <lineage>
        <taxon>Bacteria</taxon>
        <taxon>Pseudomonadati</taxon>
        <taxon>Pseudomonadota</taxon>
        <taxon>Alphaproteobacteria</taxon>
        <taxon>Hyphomicrobiales</taxon>
        <taxon>Phyllobacteriaceae</taxon>
        <taxon>Mesorhizobium</taxon>
    </lineage>
</organism>
<dbReference type="SUPFAM" id="SSF50475">
    <property type="entry name" value="FMN-binding split barrel"/>
    <property type="match status" value="1"/>
</dbReference>
<feature type="domain" description="General stress protein FMN-binding split barrel" evidence="1">
    <location>
        <begin position="8"/>
        <end position="151"/>
    </location>
</feature>
<evidence type="ECO:0000259" key="1">
    <source>
        <dbReference type="Pfam" id="PF16242"/>
    </source>
</evidence>
<dbReference type="PANTHER" id="PTHR34818:SF1">
    <property type="entry name" value="PROTEIN BLI-3"/>
    <property type="match status" value="1"/>
</dbReference>
<dbReference type="EMBL" id="CP033367">
    <property type="protein sequence ID" value="QKD02952.1"/>
    <property type="molecule type" value="Genomic_DNA"/>
</dbReference>
<name>A0A6M7WK92_RHILI</name>
<protein>
    <submittedName>
        <fullName evidence="2">General stress protein</fullName>
    </submittedName>
</protein>
<dbReference type="RefSeq" id="WP_027029935.1">
    <property type="nucleotide sequence ID" value="NZ_CP033367.1"/>
</dbReference>
<dbReference type="Pfam" id="PF16242">
    <property type="entry name" value="Pyrid_ox_like"/>
    <property type="match status" value="1"/>
</dbReference>
<dbReference type="InterPro" id="IPR038725">
    <property type="entry name" value="YdaG_split_barrel_FMN-bd"/>
</dbReference>
<dbReference type="InterPro" id="IPR012349">
    <property type="entry name" value="Split_barrel_FMN-bd"/>
</dbReference>